<gene>
    <name evidence="1" type="ORF">MRB53_033588</name>
</gene>
<organism evidence="1 2">
    <name type="scientific">Persea americana</name>
    <name type="common">Avocado</name>
    <dbReference type="NCBI Taxonomy" id="3435"/>
    <lineage>
        <taxon>Eukaryota</taxon>
        <taxon>Viridiplantae</taxon>
        <taxon>Streptophyta</taxon>
        <taxon>Embryophyta</taxon>
        <taxon>Tracheophyta</taxon>
        <taxon>Spermatophyta</taxon>
        <taxon>Magnoliopsida</taxon>
        <taxon>Magnoliidae</taxon>
        <taxon>Laurales</taxon>
        <taxon>Lauraceae</taxon>
        <taxon>Persea</taxon>
    </lineage>
</organism>
<proteinExistence type="predicted"/>
<dbReference type="EMBL" id="CM056819">
    <property type="protein sequence ID" value="KAJ8625058.1"/>
    <property type="molecule type" value="Genomic_DNA"/>
</dbReference>
<name>A0ACC2KVQ0_PERAE</name>
<reference evidence="1 2" key="1">
    <citation type="journal article" date="2022" name="Hortic Res">
        <title>A haplotype resolved chromosomal level avocado genome allows analysis of novel avocado genes.</title>
        <authorList>
            <person name="Nath O."/>
            <person name="Fletcher S.J."/>
            <person name="Hayward A."/>
            <person name="Shaw L.M."/>
            <person name="Masouleh A.K."/>
            <person name="Furtado A."/>
            <person name="Henry R.J."/>
            <person name="Mitter N."/>
        </authorList>
    </citation>
    <scope>NUCLEOTIDE SEQUENCE [LARGE SCALE GENOMIC DNA]</scope>
    <source>
        <strain evidence="2">cv. Hass</strain>
    </source>
</reference>
<evidence type="ECO:0000313" key="1">
    <source>
        <dbReference type="EMBL" id="KAJ8625058.1"/>
    </source>
</evidence>
<comment type="caution">
    <text evidence="1">The sequence shown here is derived from an EMBL/GenBank/DDBJ whole genome shotgun (WGS) entry which is preliminary data.</text>
</comment>
<sequence>MNSSSTQGAFDIVSCNMEHLDLSINQTDNSPHSTNSNAIWSDCAITVHKGDSGAKGGKTGNLGAVPMSNEELKIRGELENEIEGGLEDEIKDGICRLSLRLHRLYQHQKTRDAEFRSQMNEEVFTEVNITIRMEGESTIQIHENKKAIGNKAMTMTPAQTQRFKLAEKQSRVCPSLKEFNWVQTLRSNSSFVGSSSKKNEISQYAYSPCKDRSMRHHAQHVMKDGRTFINASGQGRGKFYFKDSKLLQVRWRY</sequence>
<accession>A0ACC2KVQ0</accession>
<dbReference type="Proteomes" id="UP001234297">
    <property type="component" value="Chromosome 11"/>
</dbReference>
<protein>
    <submittedName>
        <fullName evidence="1">Uncharacterized protein</fullName>
    </submittedName>
</protein>
<keyword evidence="2" id="KW-1185">Reference proteome</keyword>
<evidence type="ECO:0000313" key="2">
    <source>
        <dbReference type="Proteomes" id="UP001234297"/>
    </source>
</evidence>